<dbReference type="AlphaFoldDB" id="A0A4R2N9S2"/>
<dbReference type="EMBL" id="SLXJ01000004">
    <property type="protein sequence ID" value="TCP17789.1"/>
    <property type="molecule type" value="Genomic_DNA"/>
</dbReference>
<proteinExistence type="inferred from homology"/>
<evidence type="ECO:0000259" key="7">
    <source>
        <dbReference type="Pfam" id="PF01555"/>
    </source>
</evidence>
<dbReference type="RefSeq" id="WP_132501032.1">
    <property type="nucleotide sequence ID" value="NZ_LVXA01000001.1"/>
</dbReference>
<dbReference type="GO" id="GO:0008170">
    <property type="term" value="F:N-methyltransferase activity"/>
    <property type="evidence" value="ECO:0007669"/>
    <property type="project" value="InterPro"/>
</dbReference>
<dbReference type="SUPFAM" id="SSF53335">
    <property type="entry name" value="S-adenosyl-L-methionine-dependent methyltransferases"/>
    <property type="match status" value="1"/>
</dbReference>
<gene>
    <name evidence="9" type="ORF">EV693_10418</name>
</gene>
<feature type="domain" description="DNA methylase N-4/N-6" evidence="7">
    <location>
        <begin position="229"/>
        <end position="346"/>
    </location>
</feature>
<dbReference type="InterPro" id="IPR002295">
    <property type="entry name" value="N4/N6-MTase_EcoPI_Mod-like"/>
</dbReference>
<dbReference type="InterPro" id="IPR002941">
    <property type="entry name" value="DNA_methylase_N4/N6"/>
</dbReference>
<feature type="domain" description="Type III restriction/modification enzyme methylation subunit" evidence="8">
    <location>
        <begin position="47"/>
        <end position="96"/>
    </location>
</feature>
<dbReference type="OrthoDB" id="9816043at2"/>
<dbReference type="InterPro" id="IPR001091">
    <property type="entry name" value="RM_Methyltransferase"/>
</dbReference>
<feature type="domain" description="DNA methylase N-4/N-6" evidence="7">
    <location>
        <begin position="358"/>
        <end position="552"/>
    </location>
</feature>
<dbReference type="InterPro" id="IPR022221">
    <property type="entry name" value="TypeIII_RM_meth"/>
</dbReference>
<dbReference type="Gene3D" id="3.40.50.150">
    <property type="entry name" value="Vaccinia Virus protein VP39"/>
    <property type="match status" value="1"/>
</dbReference>
<evidence type="ECO:0000256" key="5">
    <source>
        <dbReference type="ARBA" id="ARBA00022691"/>
    </source>
</evidence>
<evidence type="ECO:0000259" key="8">
    <source>
        <dbReference type="Pfam" id="PF12564"/>
    </source>
</evidence>
<accession>A0A4R2N9S2</accession>
<keyword evidence="10" id="KW-1185">Reference proteome</keyword>
<reference evidence="9 10" key="1">
    <citation type="submission" date="2019-03" db="EMBL/GenBank/DDBJ databases">
        <title>Genomic Encyclopedia of Type Strains, Phase IV (KMG-IV): sequencing the most valuable type-strain genomes for metagenomic binning, comparative biology and taxonomic classification.</title>
        <authorList>
            <person name="Goeker M."/>
        </authorList>
    </citation>
    <scope>NUCLEOTIDE SEQUENCE [LARGE SCALE GENOMIC DNA]</scope>
    <source>
        <strain evidence="9 10">DSM 16380</strain>
    </source>
</reference>
<evidence type="ECO:0000256" key="2">
    <source>
        <dbReference type="ARBA" id="ARBA00011900"/>
    </source>
</evidence>
<dbReference type="InterPro" id="IPR029063">
    <property type="entry name" value="SAM-dependent_MTases_sf"/>
</dbReference>
<dbReference type="GO" id="GO:0032259">
    <property type="term" value="P:methylation"/>
    <property type="evidence" value="ECO:0007669"/>
    <property type="project" value="UniProtKB-KW"/>
</dbReference>
<dbReference type="PIRSF" id="PIRSF015855">
    <property type="entry name" value="TypeIII_Mtase_mKpnI"/>
    <property type="match status" value="1"/>
</dbReference>
<evidence type="ECO:0000256" key="3">
    <source>
        <dbReference type="ARBA" id="ARBA00022603"/>
    </source>
</evidence>
<evidence type="ECO:0000313" key="9">
    <source>
        <dbReference type="EMBL" id="TCP17789.1"/>
    </source>
</evidence>
<dbReference type="PRINTS" id="PR00508">
    <property type="entry name" value="S21N4MTFRASE"/>
</dbReference>
<sequence>MSQNKLLSTLKTALHSCNGIWANDDKTELAFNLLLDKLEKHDVETMAALLSNSDLKRHFFTEIAGALVFKKADFQFFLSQNKISHSYTRYKNRIGLTDGSRFLKDSTDIVLDFPFKDCVLNGGQSSEEGDEAYFECNKDAQLSSAQLYTKKSRKRQEIFFNQVLAFDEIDRLLDPKALSNFSRYTQNGKQSVGILKRHSDGTLAENLIIKGNNLVALHTLLATKFKGKVKLIYIDVPFNTGNDSFSYNDKFNRSTWLTFMKNRINTAKKLLADNGVIFVHCDYNEDGYLRVLLDEIFNEDNFVANIAVRSSTPSGTKTAHKDKKLIKQKDTILFYKNNSINLKPQYSARETWDTHYSLFLINENGTYKFRKLIDVLKENGFSYNSLDEIDPRNEKIRKFIVENKNNIGRLQSHKNKELDNLSRKEYKNEIYEHVIDGKSVGLYFNGQVFTPISQGLKKIIVGKTLKEYWSILVCDFWEDIDFQNTQNEGGISFPTGKKPEALLHRIIDMTTKEGDIVLDYHLGSGTTAAVAHKMGRQYIGIEQMDYIETLAVERLKKLIDGEEGGISKAVNWLGGGDFVYCELTAFNKTAKDLILACEDFDSLKTLFNELCERYFLKYTLSIKEFTDIMQETEFQALSLDEQKQMMLEMLDLNQLYVNVSDMADSQFDDVLSDEDKALTQQFYGEQ</sequence>
<dbReference type="Pfam" id="PF01555">
    <property type="entry name" value="N6_N4_Mtase"/>
    <property type="match status" value="2"/>
</dbReference>
<evidence type="ECO:0000313" key="10">
    <source>
        <dbReference type="Proteomes" id="UP000295537"/>
    </source>
</evidence>
<organism evidence="9 10">
    <name type="scientific">Nicoletella semolina</name>
    <dbReference type="NCBI Taxonomy" id="271160"/>
    <lineage>
        <taxon>Bacteria</taxon>
        <taxon>Pseudomonadati</taxon>
        <taxon>Pseudomonadota</taxon>
        <taxon>Gammaproteobacteria</taxon>
        <taxon>Pasteurellales</taxon>
        <taxon>Pasteurellaceae</taxon>
        <taxon>Nicoletella</taxon>
    </lineage>
</organism>
<keyword evidence="3 9" id="KW-0489">Methyltransferase</keyword>
<protein>
    <recommendedName>
        <fullName evidence="2">site-specific DNA-methyltransferase (adenine-specific)</fullName>
        <ecNumber evidence="2">2.1.1.72</ecNumber>
    </recommendedName>
</protein>
<name>A0A4R2N9S2_9PAST</name>
<evidence type="ECO:0000256" key="6">
    <source>
        <dbReference type="ARBA" id="ARBA00047942"/>
    </source>
</evidence>
<dbReference type="GO" id="GO:0009007">
    <property type="term" value="F:site-specific DNA-methyltransferase (adenine-specific) activity"/>
    <property type="evidence" value="ECO:0007669"/>
    <property type="project" value="UniProtKB-EC"/>
</dbReference>
<dbReference type="GO" id="GO:0003677">
    <property type="term" value="F:DNA binding"/>
    <property type="evidence" value="ECO:0007669"/>
    <property type="project" value="InterPro"/>
</dbReference>
<evidence type="ECO:0000256" key="4">
    <source>
        <dbReference type="ARBA" id="ARBA00022679"/>
    </source>
</evidence>
<keyword evidence="5" id="KW-0949">S-adenosyl-L-methionine</keyword>
<dbReference type="Pfam" id="PF12564">
    <property type="entry name" value="TypeIII_RM_meth"/>
    <property type="match status" value="1"/>
</dbReference>
<comment type="catalytic activity">
    <reaction evidence="6">
        <text>a 2'-deoxyadenosine in DNA + S-adenosyl-L-methionine = an N(6)-methyl-2'-deoxyadenosine in DNA + S-adenosyl-L-homocysteine + H(+)</text>
        <dbReference type="Rhea" id="RHEA:15197"/>
        <dbReference type="Rhea" id="RHEA-COMP:12418"/>
        <dbReference type="Rhea" id="RHEA-COMP:12419"/>
        <dbReference type="ChEBI" id="CHEBI:15378"/>
        <dbReference type="ChEBI" id="CHEBI:57856"/>
        <dbReference type="ChEBI" id="CHEBI:59789"/>
        <dbReference type="ChEBI" id="CHEBI:90615"/>
        <dbReference type="ChEBI" id="CHEBI:90616"/>
        <dbReference type="EC" id="2.1.1.72"/>
    </reaction>
</comment>
<evidence type="ECO:0000256" key="1">
    <source>
        <dbReference type="ARBA" id="ARBA00006594"/>
    </source>
</evidence>
<dbReference type="EC" id="2.1.1.72" evidence="2"/>
<comment type="similarity">
    <text evidence="1">Belongs to the N(4)/N(6)-methyltransferase family.</text>
</comment>
<keyword evidence="4 9" id="KW-0808">Transferase</keyword>
<dbReference type="Proteomes" id="UP000295537">
    <property type="component" value="Unassembled WGS sequence"/>
</dbReference>
<comment type="caution">
    <text evidence="9">The sequence shown here is derived from an EMBL/GenBank/DDBJ whole genome shotgun (WGS) entry which is preliminary data.</text>
</comment>